<evidence type="ECO:0000313" key="1">
    <source>
        <dbReference type="EMBL" id="JAD82615.1"/>
    </source>
</evidence>
<protein>
    <submittedName>
        <fullName evidence="1">Uncharacterized protein</fullName>
    </submittedName>
</protein>
<reference evidence="1" key="1">
    <citation type="submission" date="2014-09" db="EMBL/GenBank/DDBJ databases">
        <authorList>
            <person name="Magalhaes I.L.F."/>
            <person name="Oliveira U."/>
            <person name="Santos F.R."/>
            <person name="Vidigal T.H.D.A."/>
            <person name="Brescovit A.D."/>
            <person name="Santos A.J."/>
        </authorList>
    </citation>
    <scope>NUCLEOTIDE SEQUENCE</scope>
    <source>
        <tissue evidence="1">Shoot tissue taken approximately 20 cm above the soil surface</tissue>
    </source>
</reference>
<sequence>MGGVSPDLTLSGSDHVRLGTRSQSLSLVKAREPKFQIDSNRFQIELEAFNESSSNSLTSSSFFYSSILDPGDGRPQYLTAPAERLAEGSGERERSAPQRVCLLLVWHLPTATNHPSLLVGFGWCKPALVQNESRYELAINHQRVVTI</sequence>
<organism evidence="1">
    <name type="scientific">Arundo donax</name>
    <name type="common">Giant reed</name>
    <name type="synonym">Donax arundinaceus</name>
    <dbReference type="NCBI Taxonomy" id="35708"/>
    <lineage>
        <taxon>Eukaryota</taxon>
        <taxon>Viridiplantae</taxon>
        <taxon>Streptophyta</taxon>
        <taxon>Embryophyta</taxon>
        <taxon>Tracheophyta</taxon>
        <taxon>Spermatophyta</taxon>
        <taxon>Magnoliopsida</taxon>
        <taxon>Liliopsida</taxon>
        <taxon>Poales</taxon>
        <taxon>Poaceae</taxon>
        <taxon>PACMAD clade</taxon>
        <taxon>Arundinoideae</taxon>
        <taxon>Arundineae</taxon>
        <taxon>Arundo</taxon>
    </lineage>
</organism>
<accession>A0A0A9DAG2</accession>
<proteinExistence type="predicted"/>
<dbReference type="EMBL" id="GBRH01215280">
    <property type="protein sequence ID" value="JAD82615.1"/>
    <property type="molecule type" value="Transcribed_RNA"/>
</dbReference>
<name>A0A0A9DAG2_ARUDO</name>
<reference evidence="1" key="2">
    <citation type="journal article" date="2015" name="Data Brief">
        <title>Shoot transcriptome of the giant reed, Arundo donax.</title>
        <authorList>
            <person name="Barrero R.A."/>
            <person name="Guerrero F.D."/>
            <person name="Moolhuijzen P."/>
            <person name="Goolsby J.A."/>
            <person name="Tidwell J."/>
            <person name="Bellgard S.E."/>
            <person name="Bellgard M.I."/>
        </authorList>
    </citation>
    <scope>NUCLEOTIDE SEQUENCE</scope>
    <source>
        <tissue evidence="1">Shoot tissue taken approximately 20 cm above the soil surface</tissue>
    </source>
</reference>
<dbReference type="AlphaFoldDB" id="A0A0A9DAG2"/>